<feature type="domain" description="HTH cro/C1-type" evidence="1">
    <location>
        <begin position="485"/>
        <end position="501"/>
    </location>
</feature>
<accession>A0A4V3RKN3</accession>
<dbReference type="Pfam" id="PF01476">
    <property type="entry name" value="LysM"/>
    <property type="match status" value="1"/>
</dbReference>
<dbReference type="RefSeq" id="WP_136008003.1">
    <property type="nucleotide sequence ID" value="NZ_SRYR01000012.1"/>
</dbReference>
<dbReference type="InterPro" id="IPR024300">
    <property type="entry name" value="SipL_SPOCS_dom"/>
</dbReference>
<dbReference type="InterPro" id="IPR036779">
    <property type="entry name" value="LysM_dom_sf"/>
</dbReference>
<comment type="caution">
    <text evidence="3">The sequence shown here is derived from an EMBL/GenBank/DDBJ whole genome shotgun (WGS) entry which is preliminary data.</text>
</comment>
<evidence type="ECO:0000259" key="1">
    <source>
        <dbReference type="PROSITE" id="PS50943"/>
    </source>
</evidence>
<dbReference type="AlphaFoldDB" id="A0A4V3RKN3"/>
<dbReference type="GO" id="GO:0008932">
    <property type="term" value="F:lytic endotransglycosylase activity"/>
    <property type="evidence" value="ECO:0007669"/>
    <property type="project" value="TreeGrafter"/>
</dbReference>
<dbReference type="PROSITE" id="PS51782">
    <property type="entry name" value="LYSM"/>
    <property type="match status" value="1"/>
</dbReference>
<protein>
    <submittedName>
        <fullName evidence="3">DUF3794 domain-containing protein</fullName>
    </submittedName>
</protein>
<evidence type="ECO:0000313" key="3">
    <source>
        <dbReference type="EMBL" id="TGY40610.1"/>
    </source>
</evidence>
<dbReference type="InterPro" id="IPR018392">
    <property type="entry name" value="LysM"/>
</dbReference>
<dbReference type="InterPro" id="IPR001387">
    <property type="entry name" value="Cro/C1-type_HTH"/>
</dbReference>
<keyword evidence="4" id="KW-1185">Reference proteome</keyword>
<dbReference type="PANTHER" id="PTHR33734">
    <property type="entry name" value="LYSM DOMAIN-CONTAINING GPI-ANCHORED PROTEIN 2"/>
    <property type="match status" value="1"/>
</dbReference>
<organism evidence="3 4">
    <name type="scientific">Clostridium sartagoforme</name>
    <dbReference type="NCBI Taxonomy" id="84031"/>
    <lineage>
        <taxon>Bacteria</taxon>
        <taxon>Bacillati</taxon>
        <taxon>Bacillota</taxon>
        <taxon>Clostridia</taxon>
        <taxon>Eubacteriales</taxon>
        <taxon>Clostridiaceae</taxon>
        <taxon>Clostridium</taxon>
    </lineage>
</organism>
<dbReference type="PANTHER" id="PTHR33734:SF22">
    <property type="entry name" value="MEMBRANE-BOUND LYTIC MUREIN TRANSGLYCOSYLASE D"/>
    <property type="match status" value="1"/>
</dbReference>
<evidence type="ECO:0000259" key="2">
    <source>
        <dbReference type="PROSITE" id="PS51782"/>
    </source>
</evidence>
<dbReference type="SMART" id="SM00257">
    <property type="entry name" value="LysM"/>
    <property type="match status" value="1"/>
</dbReference>
<sequence length="527" mass="60286">MSDIDVIRETINYEELLREGETNHVLKGEHLIRDSQYPDIKDVLGADVKATITSKEVLGDKIMVEGKIEYIVFYVSKEEPVEDSPYNKVHAVIFNDKFANYIELNNDEHNIVCNVECDIEHIEADLLNERKVGISGILILRWGIYKNGEFEYVKDIDGTEDIQVQREEEPINKLKGEKDLDLMGKSRLKASIDKSEIDEVLKCDMNLHKKEIKVVDGKVYVGCYCRIMLLYKGRNNRELESLVDDVYLSKEEEIPGISGEMLTDMDLKVYDQQYSVNLDDVGENRVVEIEFIVKGKVKIYSKERVEILKDAYSPTMNIDLESGKTEFALIHDMANSEVTAKETLELKNREDRVEEVIFVTGRPMIKEKVVEDERVRLEGVVKTYVLYKLASEELDYGILVDNVPFSTVVDVKGLRKNMKVVAKASLENIDASIEGNAISIRANVNISLKAYYRVNKDYIKEVIKGNNEVKEKQASIIIYIVADGDTLWKLAKRYNTTVSELERLNEIEDVNNIKAGDRLIIPGRATF</sequence>
<dbReference type="PROSITE" id="PS50943">
    <property type="entry name" value="HTH_CROC1"/>
    <property type="match status" value="1"/>
</dbReference>
<reference evidence="3 4" key="1">
    <citation type="submission" date="2019-04" db="EMBL/GenBank/DDBJ databases">
        <title>Microbes associate with the intestines of laboratory mice.</title>
        <authorList>
            <person name="Navarre W."/>
            <person name="Wong E."/>
            <person name="Huang K."/>
            <person name="Tropini C."/>
            <person name="Ng K."/>
            <person name="Yu B."/>
        </authorList>
    </citation>
    <scope>NUCLEOTIDE SEQUENCE [LARGE SCALE GENOMIC DNA]</scope>
    <source>
        <strain evidence="3 4">NM50_B9-20</strain>
    </source>
</reference>
<gene>
    <name evidence="3" type="ORF">E5347_14800</name>
</gene>
<dbReference type="Proteomes" id="UP000306888">
    <property type="component" value="Unassembled WGS sequence"/>
</dbReference>
<dbReference type="OrthoDB" id="9779340at2"/>
<dbReference type="Pfam" id="PF12673">
    <property type="entry name" value="SipL"/>
    <property type="match status" value="3"/>
</dbReference>
<dbReference type="EMBL" id="SRYR01000012">
    <property type="protein sequence ID" value="TGY40610.1"/>
    <property type="molecule type" value="Genomic_DNA"/>
</dbReference>
<dbReference type="CDD" id="cd00118">
    <property type="entry name" value="LysM"/>
    <property type="match status" value="1"/>
</dbReference>
<feature type="domain" description="LysM" evidence="2">
    <location>
        <begin position="477"/>
        <end position="521"/>
    </location>
</feature>
<evidence type="ECO:0000313" key="4">
    <source>
        <dbReference type="Proteomes" id="UP000306888"/>
    </source>
</evidence>
<proteinExistence type="predicted"/>
<dbReference type="SUPFAM" id="SSF54106">
    <property type="entry name" value="LysM domain"/>
    <property type="match status" value="1"/>
</dbReference>
<name>A0A4V3RKN3_9CLOT</name>
<dbReference type="Gene3D" id="3.10.350.10">
    <property type="entry name" value="LysM domain"/>
    <property type="match status" value="1"/>
</dbReference>